<reference evidence="3 4" key="1">
    <citation type="journal article" date="2023" name="G3 (Bethesda)">
        <title>A chromosome-length genome assembly and annotation of blackberry (Rubus argutus, cv. 'Hillquist').</title>
        <authorList>
            <person name="Bruna T."/>
            <person name="Aryal R."/>
            <person name="Dudchenko O."/>
            <person name="Sargent D.J."/>
            <person name="Mead D."/>
            <person name="Buti M."/>
            <person name="Cavallini A."/>
            <person name="Hytonen T."/>
            <person name="Andres J."/>
            <person name="Pham M."/>
            <person name="Weisz D."/>
            <person name="Mascagni F."/>
            <person name="Usai G."/>
            <person name="Natali L."/>
            <person name="Bassil N."/>
            <person name="Fernandez G.E."/>
            <person name="Lomsadze A."/>
            <person name="Armour M."/>
            <person name="Olukolu B."/>
            <person name="Poorten T."/>
            <person name="Britton C."/>
            <person name="Davik J."/>
            <person name="Ashrafi H."/>
            <person name="Aiden E.L."/>
            <person name="Borodovsky M."/>
            <person name="Worthington M."/>
        </authorList>
    </citation>
    <scope>NUCLEOTIDE SEQUENCE [LARGE SCALE GENOMIC DNA]</scope>
    <source>
        <strain evidence="3">PI 553951</strain>
    </source>
</reference>
<accession>A0AAW1W8R1</accession>
<gene>
    <name evidence="3" type="ORF">M0R45_029638</name>
</gene>
<comment type="caution">
    <text evidence="3">The sequence shown here is derived from an EMBL/GenBank/DDBJ whole genome shotgun (WGS) entry which is preliminary data.</text>
</comment>
<dbReference type="SUPFAM" id="SSF81324">
    <property type="entry name" value="Voltage-gated potassium channels"/>
    <property type="match status" value="1"/>
</dbReference>
<evidence type="ECO:0000259" key="2">
    <source>
        <dbReference type="Pfam" id="PF07885"/>
    </source>
</evidence>
<keyword evidence="1" id="KW-0472">Membrane</keyword>
<keyword evidence="1" id="KW-1133">Transmembrane helix</keyword>
<evidence type="ECO:0000313" key="4">
    <source>
        <dbReference type="Proteomes" id="UP001457282"/>
    </source>
</evidence>
<feature type="transmembrane region" description="Helical" evidence="1">
    <location>
        <begin position="258"/>
        <end position="283"/>
    </location>
</feature>
<sequence>MLHRDWGFRSGCFEFIHENLFGDFDPDVRSGDDVVLVWARNGLGRNVDPPLKHTCPNPHQNAHTLYPLDPNQFPHSNSHSVIVTMASALEDAIAAAQAAGNHAQETLRVWRGLENEAIEGVEAYVTAANDVILAVQAVGNANVQVERLRAEASATALTELQNAEQEAKRYCGRELTCWILSKCKCLIVAGHKDLILCGCSFVAMVCCIGIGMLGILLTEFRKKDGSKPTVLDSFYYSVLTLPTVGYGDFYFQTKGGNVFAVCWILVCHPIYAHAYTYLIVSIIRGWRYLVRVKLVSWWNDNVDWVQLVSNLVQLVATGAQWMSNLVPWT</sequence>
<dbReference type="Proteomes" id="UP001457282">
    <property type="component" value="Unassembled WGS sequence"/>
</dbReference>
<feature type="domain" description="Potassium channel" evidence="2">
    <location>
        <begin position="217"/>
        <end position="279"/>
    </location>
</feature>
<protein>
    <recommendedName>
        <fullName evidence="2">Potassium channel domain-containing protein</fullName>
    </recommendedName>
</protein>
<dbReference type="EMBL" id="JBEDUW010000006">
    <property type="protein sequence ID" value="KAK9921112.1"/>
    <property type="molecule type" value="Genomic_DNA"/>
</dbReference>
<dbReference type="Gene3D" id="1.10.287.70">
    <property type="match status" value="1"/>
</dbReference>
<dbReference type="InterPro" id="IPR013099">
    <property type="entry name" value="K_chnl_dom"/>
</dbReference>
<dbReference type="Pfam" id="PF07885">
    <property type="entry name" value="Ion_trans_2"/>
    <property type="match status" value="1"/>
</dbReference>
<proteinExistence type="predicted"/>
<organism evidence="3 4">
    <name type="scientific">Rubus argutus</name>
    <name type="common">Southern blackberry</name>
    <dbReference type="NCBI Taxonomy" id="59490"/>
    <lineage>
        <taxon>Eukaryota</taxon>
        <taxon>Viridiplantae</taxon>
        <taxon>Streptophyta</taxon>
        <taxon>Embryophyta</taxon>
        <taxon>Tracheophyta</taxon>
        <taxon>Spermatophyta</taxon>
        <taxon>Magnoliopsida</taxon>
        <taxon>eudicotyledons</taxon>
        <taxon>Gunneridae</taxon>
        <taxon>Pentapetalae</taxon>
        <taxon>rosids</taxon>
        <taxon>fabids</taxon>
        <taxon>Rosales</taxon>
        <taxon>Rosaceae</taxon>
        <taxon>Rosoideae</taxon>
        <taxon>Rosoideae incertae sedis</taxon>
        <taxon>Rubus</taxon>
    </lineage>
</organism>
<feature type="transmembrane region" description="Helical" evidence="1">
    <location>
        <begin position="194"/>
        <end position="217"/>
    </location>
</feature>
<dbReference type="AlphaFoldDB" id="A0AAW1W8R1"/>
<evidence type="ECO:0000256" key="1">
    <source>
        <dbReference type="SAM" id="Phobius"/>
    </source>
</evidence>
<name>A0AAW1W8R1_RUBAR</name>
<keyword evidence="1" id="KW-0812">Transmembrane</keyword>
<keyword evidence="4" id="KW-1185">Reference proteome</keyword>
<evidence type="ECO:0000313" key="3">
    <source>
        <dbReference type="EMBL" id="KAK9921112.1"/>
    </source>
</evidence>